<feature type="chain" id="PRO_5004543645" evidence="3">
    <location>
        <begin position="29"/>
        <end position="377"/>
    </location>
</feature>
<evidence type="ECO:0000259" key="4">
    <source>
        <dbReference type="SMART" id="SM00210"/>
    </source>
</evidence>
<evidence type="ECO:0000256" key="3">
    <source>
        <dbReference type="SAM" id="SignalP"/>
    </source>
</evidence>
<gene>
    <name evidence="5" type="ORF">D623_10004061</name>
</gene>
<dbReference type="InterPro" id="IPR005492">
    <property type="entry name" value="EPTP"/>
</dbReference>
<name>S7NGY5_MYOBR</name>
<protein>
    <submittedName>
        <fullName evidence="5">Protein TSPEAR</fullName>
    </submittedName>
</protein>
<feature type="signal peptide" evidence="3">
    <location>
        <begin position="1"/>
        <end position="28"/>
    </location>
</feature>
<dbReference type="Proteomes" id="UP000052978">
    <property type="component" value="Unassembled WGS sequence"/>
</dbReference>
<dbReference type="SMART" id="SM00210">
    <property type="entry name" value="TSPN"/>
    <property type="match status" value="1"/>
</dbReference>
<dbReference type="InterPro" id="IPR048287">
    <property type="entry name" value="TSPN-like_N"/>
</dbReference>
<dbReference type="Gene3D" id="2.60.120.200">
    <property type="match status" value="1"/>
</dbReference>
<evidence type="ECO:0000313" key="6">
    <source>
        <dbReference type="Proteomes" id="UP000052978"/>
    </source>
</evidence>
<organism evidence="5 6">
    <name type="scientific">Myotis brandtii</name>
    <name type="common">Brandt's bat</name>
    <dbReference type="NCBI Taxonomy" id="109478"/>
    <lineage>
        <taxon>Eukaryota</taxon>
        <taxon>Metazoa</taxon>
        <taxon>Chordata</taxon>
        <taxon>Craniata</taxon>
        <taxon>Vertebrata</taxon>
        <taxon>Euteleostomi</taxon>
        <taxon>Mammalia</taxon>
        <taxon>Eutheria</taxon>
        <taxon>Laurasiatheria</taxon>
        <taxon>Chiroptera</taxon>
        <taxon>Yangochiroptera</taxon>
        <taxon>Vespertilionidae</taxon>
        <taxon>Myotis</taxon>
    </lineage>
</organism>
<sequence length="377" mass="41957">MLPAHPLHLILLQTLLLCVPHLPPRVQACLLRARLLLLWPCLLLPAQLLPPILLHVPALPPPVLPPSLLRPRLGPEVLLLNRHVPRASRAQKNEYLFTVVAEGPDALLLGLRYSPTRLHFLFLSQDAAGAWQTRVSFRSPALMDSQWHTLVLAVSEDSFSLTTDCGVPVDITADVPFPAALSVQGARFFIGSRRRTKGLFTGLVRQLVLLPGSDATPRLCPCRNAELVLSIPPILQGLTGKPEDNEVLKYPYETDMKVTLGSRPPCTKVEDAQFWFDAGQRGLYLCVGSEWVSVLAAKERLDYVEEHQRLFTHSETLGIEVFVIPEAGLFIATANRKATSAIYKWTDGKFASYQSIRTHQAQSWRHFTIGKKASLRS</sequence>
<evidence type="ECO:0000313" key="5">
    <source>
        <dbReference type="EMBL" id="EPQ16556.1"/>
    </source>
</evidence>
<dbReference type="InterPro" id="IPR013320">
    <property type="entry name" value="ConA-like_dom_sf"/>
</dbReference>
<evidence type="ECO:0000256" key="1">
    <source>
        <dbReference type="ARBA" id="ARBA00022729"/>
    </source>
</evidence>
<dbReference type="AlphaFoldDB" id="S7NGY5"/>
<dbReference type="EMBL" id="KE164269">
    <property type="protein sequence ID" value="EPQ16556.1"/>
    <property type="molecule type" value="Genomic_DNA"/>
</dbReference>
<proteinExistence type="predicted"/>
<dbReference type="PANTHER" id="PTHR15261:SF4">
    <property type="entry name" value="THROMBOSPONDIN-TYPE LAMININ G DOMAIN AND EAR REPEAT-CONTAINING PROTEIN"/>
    <property type="match status" value="1"/>
</dbReference>
<dbReference type="SUPFAM" id="SSF49899">
    <property type="entry name" value="Concanavalin A-like lectins/glucanases"/>
    <property type="match status" value="1"/>
</dbReference>
<dbReference type="PANTHER" id="PTHR15261">
    <property type="entry name" value="THROMBOSPONDIN-TYPE LAMININ G DOMAIN AND EAR REPEAT-CONTAINING"/>
    <property type="match status" value="1"/>
</dbReference>
<keyword evidence="2" id="KW-0677">Repeat</keyword>
<accession>S7NGY5</accession>
<dbReference type="GO" id="GO:0007165">
    <property type="term" value="P:signal transduction"/>
    <property type="evidence" value="ECO:0007669"/>
    <property type="project" value="TreeGrafter"/>
</dbReference>
<dbReference type="Pfam" id="PF03736">
    <property type="entry name" value="EPTP"/>
    <property type="match status" value="1"/>
</dbReference>
<feature type="domain" description="Thrombospondin-like N-terminal" evidence="4">
    <location>
        <begin position="45"/>
        <end position="213"/>
    </location>
</feature>
<evidence type="ECO:0000256" key="2">
    <source>
        <dbReference type="ARBA" id="ARBA00022737"/>
    </source>
</evidence>
<keyword evidence="6" id="KW-1185">Reference proteome</keyword>
<reference evidence="5 6" key="1">
    <citation type="journal article" date="2013" name="Nat. Commun.">
        <title>Genome analysis reveals insights into physiology and longevity of the Brandt's bat Myotis brandtii.</title>
        <authorList>
            <person name="Seim I."/>
            <person name="Fang X."/>
            <person name="Xiong Z."/>
            <person name="Lobanov A.V."/>
            <person name="Huang Z."/>
            <person name="Ma S."/>
            <person name="Feng Y."/>
            <person name="Turanov A.A."/>
            <person name="Zhu Y."/>
            <person name="Lenz T.L."/>
            <person name="Gerashchenko M.V."/>
            <person name="Fan D."/>
            <person name="Hee Yim S."/>
            <person name="Yao X."/>
            <person name="Jordan D."/>
            <person name="Xiong Y."/>
            <person name="Ma Y."/>
            <person name="Lyapunov A.N."/>
            <person name="Chen G."/>
            <person name="Kulakova O.I."/>
            <person name="Sun Y."/>
            <person name="Lee S.G."/>
            <person name="Bronson R.T."/>
            <person name="Moskalev A.A."/>
            <person name="Sunyaev S.R."/>
            <person name="Zhang G."/>
            <person name="Krogh A."/>
            <person name="Wang J."/>
            <person name="Gladyshev V.N."/>
        </authorList>
    </citation>
    <scope>NUCLEOTIDE SEQUENCE [LARGE SCALE GENOMIC DNA]</scope>
</reference>
<keyword evidence="1 3" id="KW-0732">Signal</keyword>